<dbReference type="SUPFAM" id="SSF53335">
    <property type="entry name" value="S-adenosyl-L-methionine-dependent methyltransferases"/>
    <property type="match status" value="1"/>
</dbReference>
<evidence type="ECO:0000256" key="5">
    <source>
        <dbReference type="ARBA" id="ARBA00022691"/>
    </source>
</evidence>
<dbReference type="Gene3D" id="3.90.220.20">
    <property type="entry name" value="DNA methylase specificity domains"/>
    <property type="match status" value="1"/>
</dbReference>
<dbReference type="PANTHER" id="PTHR42933:SF3">
    <property type="entry name" value="TYPE I RESTRICTION ENZYME MJAVIII METHYLASE SUBUNIT"/>
    <property type="match status" value="1"/>
</dbReference>
<evidence type="ECO:0000256" key="2">
    <source>
        <dbReference type="ARBA" id="ARBA00011900"/>
    </source>
</evidence>
<dbReference type="GO" id="GO:0008170">
    <property type="term" value="F:N-methyltransferase activity"/>
    <property type="evidence" value="ECO:0007669"/>
    <property type="project" value="InterPro"/>
</dbReference>
<dbReference type="AlphaFoldDB" id="R6RED1"/>
<dbReference type="Pfam" id="PF02384">
    <property type="entry name" value="N6_Mtase"/>
    <property type="match status" value="1"/>
</dbReference>
<feature type="domain" description="DNA methylase adenine-specific" evidence="10">
    <location>
        <begin position="291"/>
        <end position="603"/>
    </location>
</feature>
<reference evidence="11" key="1">
    <citation type="submission" date="2012-11" db="EMBL/GenBank/DDBJ databases">
        <title>Dependencies among metagenomic species, viruses, plasmids and units of genetic variation.</title>
        <authorList>
            <person name="Nielsen H.B."/>
            <person name="Almeida M."/>
            <person name="Juncker A.S."/>
            <person name="Rasmussen S."/>
            <person name="Li J."/>
            <person name="Sunagawa S."/>
            <person name="Plichta D."/>
            <person name="Gautier L."/>
            <person name="Le Chatelier E."/>
            <person name="Peletier E."/>
            <person name="Bonde I."/>
            <person name="Nielsen T."/>
            <person name="Manichanh C."/>
            <person name="Arumugam M."/>
            <person name="Batto J."/>
            <person name="Santos M.B.Q.D."/>
            <person name="Blom N."/>
            <person name="Borruel N."/>
            <person name="Burgdorf K.S."/>
            <person name="Boumezbeur F."/>
            <person name="Casellas F."/>
            <person name="Dore J."/>
            <person name="Guarner F."/>
            <person name="Hansen T."/>
            <person name="Hildebrand F."/>
            <person name="Kaas R.S."/>
            <person name="Kennedy S."/>
            <person name="Kristiansen K."/>
            <person name="Kultima J.R."/>
            <person name="Leonard P."/>
            <person name="Levenez F."/>
            <person name="Lund O."/>
            <person name="Moumen B."/>
            <person name="Le Paslier D."/>
            <person name="Pons N."/>
            <person name="Pedersen O."/>
            <person name="Prifti E."/>
            <person name="Qin J."/>
            <person name="Raes J."/>
            <person name="Tap J."/>
            <person name="Tims S."/>
            <person name="Ussery D.W."/>
            <person name="Yamada T."/>
            <person name="MetaHit consortium"/>
            <person name="Renault P."/>
            <person name="Sicheritz-Ponten T."/>
            <person name="Bork P."/>
            <person name="Wang J."/>
            <person name="Brunak S."/>
            <person name="Ehrlich S.D."/>
        </authorList>
    </citation>
    <scope>NUCLEOTIDE SEQUENCE [LARGE SCALE GENOMIC DNA]</scope>
</reference>
<evidence type="ECO:0000313" key="12">
    <source>
        <dbReference type="Proteomes" id="UP000018142"/>
    </source>
</evidence>
<dbReference type="Proteomes" id="UP000018142">
    <property type="component" value="Unassembled WGS sequence"/>
</dbReference>
<proteinExistence type="inferred from homology"/>
<dbReference type="Gene3D" id="3.40.50.150">
    <property type="entry name" value="Vaccinia Virus protein VP39"/>
    <property type="match status" value="1"/>
</dbReference>
<organism evidence="11 12">
    <name type="scientific">[Eubacterium] siraeum CAG:80</name>
    <dbReference type="NCBI Taxonomy" id="1263080"/>
    <lineage>
        <taxon>Bacteria</taxon>
        <taxon>Bacillati</taxon>
        <taxon>Bacillota</taxon>
        <taxon>Clostridia</taxon>
        <taxon>Eubacteriales</taxon>
        <taxon>Oscillospiraceae</taxon>
        <taxon>Oscillospiraceae incertae sedis</taxon>
    </lineage>
</organism>
<dbReference type="PROSITE" id="PS00092">
    <property type="entry name" value="N6_MTASE"/>
    <property type="match status" value="1"/>
</dbReference>
<dbReference type="CDD" id="cd00603">
    <property type="entry name" value="IPT_PCSR"/>
    <property type="match status" value="1"/>
</dbReference>
<dbReference type="EC" id="2.1.1.72" evidence="2"/>
<keyword evidence="6" id="KW-0680">Restriction system</keyword>
<keyword evidence="4 11" id="KW-0808">Transferase</keyword>
<keyword evidence="7" id="KW-0238">DNA-binding</keyword>
<protein>
    <recommendedName>
        <fullName evidence="2">site-specific DNA-methyltransferase (adenine-specific)</fullName>
        <ecNumber evidence="2">2.1.1.72</ecNumber>
    </recommendedName>
</protein>
<comment type="similarity">
    <text evidence="1">Belongs to the type-I restriction system S methylase family.</text>
</comment>
<evidence type="ECO:0000259" key="10">
    <source>
        <dbReference type="Pfam" id="PF02384"/>
    </source>
</evidence>
<dbReference type="InterPro" id="IPR002052">
    <property type="entry name" value="DNA_methylase_N6_adenine_CS"/>
</dbReference>
<dbReference type="InterPro" id="IPR003356">
    <property type="entry name" value="DNA_methylase_A-5"/>
</dbReference>
<name>R6RED1_9FIRM</name>
<sequence length="863" mass="97856">MSEELIQRNLVDSPEKMGDWNFYNIGATMLKALKSAKIIPNHDYDEYEKKKPDALIVKKPIVIAAIEYKTPQQLRTQKQIEKAITQELGTARALNAKIYIITDGKKSIWVNPKTGNEITQEDGSKITLNFDKNSTDCINLINKIAASITSDNDQIKPPSAVDPLPLAQKVWQDLWAVSGATPENCLYTFVEIFIFKYLSDLGVLQGVHSFYSLISQYGSNTDDDVLDFYAQTIRVKIKQLFPWNPKDKTTIINGTIFVSKDDKAVSGYATVFRRILNRFNDFGTLENIDYDFKSKLFETFLKESISKKNWGQYFTPLKVVRAIVNMVELSAGMKVCDPACGVGKLLLEPILHDLHKFFKVENGKLTPQISLSGFDKGFDKEEQKTIILAKANMLIYMSSMIKENPGITEQFSELFNKTFFLQTNTILGTLAQPIKEEYDLILTNPPYVMSGSSNLKEEISKQDELKAHYAVSAMGIEGLFVEWIIRALKPNGKAFIVVPDGIMNRSNDKKLRDFILENCIIDAVISLPLNTFFTTNKKTYILALTKKEPVSVNGTPTLEKQATPVFTYLCSEIGESRDQYRFDIEQNDLEVASDLFNMFKGAKSKFKTSDRRCKIFDISSFYDAEHWCIERRWSHEERIALGIEDVVKLSTVADFRSMISDTISFLTEYDEPLSEIDGISEDSSVALKEFPLAELFSIYRGKGTYTKKYVNAHSGNYPVYSGNTYGEFAFIDSFDYNEPALTWAIDGLAGYIMVHDSPFSATNHRGVLIPKTSDINLTYAKYVLEPIFRELKKGREGENGENEYTSLPPFMIKGISVPFPVDDNGNISLAAQKEIANKYLMLEQCKKEMSEKFNTLIMQKIKL</sequence>
<dbReference type="InterPro" id="IPR044946">
    <property type="entry name" value="Restrct_endonuc_typeI_TRD_sf"/>
</dbReference>
<dbReference type="InterPro" id="IPR051537">
    <property type="entry name" value="DNA_Adenine_Mtase"/>
</dbReference>
<accession>R6RED1</accession>
<dbReference type="GO" id="GO:0003677">
    <property type="term" value="F:DNA binding"/>
    <property type="evidence" value="ECO:0007669"/>
    <property type="project" value="UniProtKB-KW"/>
</dbReference>
<evidence type="ECO:0000313" key="11">
    <source>
        <dbReference type="EMBL" id="CDC43664.1"/>
    </source>
</evidence>
<dbReference type="GO" id="GO:0009307">
    <property type="term" value="P:DNA restriction-modification system"/>
    <property type="evidence" value="ECO:0007669"/>
    <property type="project" value="UniProtKB-KW"/>
</dbReference>
<dbReference type="InterPro" id="IPR000055">
    <property type="entry name" value="Restrct_endonuc_typeI_TRD"/>
</dbReference>
<evidence type="ECO:0000256" key="4">
    <source>
        <dbReference type="ARBA" id="ARBA00022679"/>
    </source>
</evidence>
<comment type="caution">
    <text evidence="11">The sequence shown here is derived from an EMBL/GenBank/DDBJ whole genome shotgun (WGS) entry which is preliminary data.</text>
</comment>
<dbReference type="InterPro" id="IPR029063">
    <property type="entry name" value="SAM-dependent_MTases_sf"/>
</dbReference>
<evidence type="ECO:0000256" key="1">
    <source>
        <dbReference type="ARBA" id="ARBA00010923"/>
    </source>
</evidence>
<comment type="catalytic activity">
    <reaction evidence="8">
        <text>a 2'-deoxyadenosine in DNA + S-adenosyl-L-methionine = an N(6)-methyl-2'-deoxyadenosine in DNA + S-adenosyl-L-homocysteine + H(+)</text>
        <dbReference type="Rhea" id="RHEA:15197"/>
        <dbReference type="Rhea" id="RHEA-COMP:12418"/>
        <dbReference type="Rhea" id="RHEA-COMP:12419"/>
        <dbReference type="ChEBI" id="CHEBI:15378"/>
        <dbReference type="ChEBI" id="CHEBI:57856"/>
        <dbReference type="ChEBI" id="CHEBI:59789"/>
        <dbReference type="ChEBI" id="CHEBI:90615"/>
        <dbReference type="ChEBI" id="CHEBI:90616"/>
        <dbReference type="EC" id="2.1.1.72"/>
    </reaction>
</comment>
<dbReference type="GO" id="GO:0032259">
    <property type="term" value="P:methylation"/>
    <property type="evidence" value="ECO:0007669"/>
    <property type="project" value="UniProtKB-KW"/>
</dbReference>
<evidence type="ECO:0000256" key="6">
    <source>
        <dbReference type="ARBA" id="ARBA00022747"/>
    </source>
</evidence>
<evidence type="ECO:0000256" key="3">
    <source>
        <dbReference type="ARBA" id="ARBA00022603"/>
    </source>
</evidence>
<gene>
    <name evidence="11" type="ORF">BN788_01257</name>
</gene>
<keyword evidence="5" id="KW-0949">S-adenosyl-L-methionine</keyword>
<keyword evidence="3 11" id="KW-0489">Methyltransferase</keyword>
<evidence type="ECO:0000256" key="7">
    <source>
        <dbReference type="ARBA" id="ARBA00023125"/>
    </source>
</evidence>
<evidence type="ECO:0000256" key="8">
    <source>
        <dbReference type="ARBA" id="ARBA00047942"/>
    </source>
</evidence>
<dbReference type="Pfam" id="PF01420">
    <property type="entry name" value="Methylase_S"/>
    <property type="match status" value="1"/>
</dbReference>
<feature type="domain" description="Type I restriction modification DNA specificity" evidence="9">
    <location>
        <begin position="688"/>
        <end position="836"/>
    </location>
</feature>
<evidence type="ECO:0000259" key="9">
    <source>
        <dbReference type="Pfam" id="PF01420"/>
    </source>
</evidence>
<dbReference type="PANTHER" id="PTHR42933">
    <property type="entry name" value="SLR6095 PROTEIN"/>
    <property type="match status" value="1"/>
</dbReference>
<dbReference type="EMBL" id="CBFJ010000022">
    <property type="protein sequence ID" value="CDC43664.1"/>
    <property type="molecule type" value="Genomic_DNA"/>
</dbReference>
<dbReference type="SUPFAM" id="SSF116734">
    <property type="entry name" value="DNA methylase specificity domain"/>
    <property type="match status" value="1"/>
</dbReference>
<dbReference type="GO" id="GO:0009007">
    <property type="term" value="F:site-specific DNA-methyltransferase (adenine-specific) activity"/>
    <property type="evidence" value="ECO:0007669"/>
    <property type="project" value="UniProtKB-EC"/>
</dbReference>
<dbReference type="PRINTS" id="PR00507">
    <property type="entry name" value="N12N6MTFRASE"/>
</dbReference>